<sequence length="153" mass="17175">MPSTKQLEVDNASLSKEVNDLKDERESIRTLLSKLGEEVKNKQTREEELEKEVESLTTAALEVFYEFWKAYPEGNFDYLGESKSVYLDFCVAQTAVENLEATTSTAPADQSNEIPAAQSVEPPAPSDQGNPYQEPGLLLFEYFSLFYVCLFGP</sequence>
<proteinExistence type="predicted"/>
<feature type="coiled-coil region" evidence="1">
    <location>
        <begin position="4"/>
        <end position="59"/>
    </location>
</feature>
<organism evidence="3 4">
    <name type="scientific">Cannabis sativa</name>
    <name type="common">Hemp</name>
    <name type="synonym">Marijuana</name>
    <dbReference type="NCBI Taxonomy" id="3483"/>
    <lineage>
        <taxon>Eukaryota</taxon>
        <taxon>Viridiplantae</taxon>
        <taxon>Streptophyta</taxon>
        <taxon>Embryophyta</taxon>
        <taxon>Tracheophyta</taxon>
        <taxon>Spermatophyta</taxon>
        <taxon>Magnoliopsida</taxon>
        <taxon>eudicotyledons</taxon>
        <taxon>Gunneridae</taxon>
        <taxon>Pentapetalae</taxon>
        <taxon>rosids</taxon>
        <taxon>fabids</taxon>
        <taxon>Rosales</taxon>
        <taxon>Cannabaceae</taxon>
        <taxon>Cannabis</taxon>
    </lineage>
</organism>
<dbReference type="EMBL" id="UZAU01000073">
    <property type="status" value="NOT_ANNOTATED_CDS"/>
    <property type="molecule type" value="Genomic_DNA"/>
</dbReference>
<reference evidence="3" key="1">
    <citation type="submission" date="2018-11" db="EMBL/GenBank/DDBJ databases">
        <authorList>
            <person name="Grassa J C."/>
        </authorList>
    </citation>
    <scope>NUCLEOTIDE SEQUENCE [LARGE SCALE GENOMIC DNA]</scope>
</reference>
<keyword evidence="4" id="KW-1185">Reference proteome</keyword>
<reference evidence="3" key="2">
    <citation type="submission" date="2021-03" db="UniProtKB">
        <authorList>
            <consortium name="EnsemblPlants"/>
        </authorList>
    </citation>
    <scope>IDENTIFICATION</scope>
</reference>
<feature type="compositionally biased region" description="Polar residues" evidence="2">
    <location>
        <begin position="102"/>
        <end position="113"/>
    </location>
</feature>
<protein>
    <submittedName>
        <fullName evidence="3">Uncharacterized protein</fullName>
    </submittedName>
</protein>
<evidence type="ECO:0000313" key="3">
    <source>
        <dbReference type="EnsemblPlants" id="cds.evm.model.01.2576"/>
    </source>
</evidence>
<dbReference type="Gramene" id="evm.model.01.2576">
    <property type="protein sequence ID" value="cds.evm.model.01.2576"/>
    <property type="gene ID" value="evm.TU.01.2576"/>
</dbReference>
<name>A0A803NLQ7_CANSA</name>
<keyword evidence="1" id="KW-0175">Coiled coil</keyword>
<evidence type="ECO:0000256" key="2">
    <source>
        <dbReference type="SAM" id="MobiDB-lite"/>
    </source>
</evidence>
<evidence type="ECO:0000313" key="4">
    <source>
        <dbReference type="Proteomes" id="UP000596661"/>
    </source>
</evidence>
<accession>A0A803NLQ7</accession>
<evidence type="ECO:0000256" key="1">
    <source>
        <dbReference type="SAM" id="Coils"/>
    </source>
</evidence>
<feature type="region of interest" description="Disordered" evidence="2">
    <location>
        <begin position="102"/>
        <end position="131"/>
    </location>
</feature>
<dbReference type="AlphaFoldDB" id="A0A803NLQ7"/>
<dbReference type="Proteomes" id="UP000596661">
    <property type="component" value="Chromosome 1"/>
</dbReference>
<dbReference type="EnsemblPlants" id="evm.model.01.2576">
    <property type="protein sequence ID" value="cds.evm.model.01.2576"/>
    <property type="gene ID" value="evm.TU.01.2576"/>
</dbReference>